<dbReference type="InterPro" id="IPR039657">
    <property type="entry name" value="Dimethylallyltransferase"/>
</dbReference>
<evidence type="ECO:0000256" key="2">
    <source>
        <dbReference type="ARBA" id="ARBA00005842"/>
    </source>
</evidence>
<evidence type="ECO:0000256" key="6">
    <source>
        <dbReference type="ARBA" id="ARBA00022741"/>
    </source>
</evidence>
<dbReference type="GO" id="GO:0006400">
    <property type="term" value="P:tRNA modification"/>
    <property type="evidence" value="ECO:0007669"/>
    <property type="project" value="TreeGrafter"/>
</dbReference>
<evidence type="ECO:0000256" key="9">
    <source>
        <dbReference type="ARBA" id="ARBA00049563"/>
    </source>
</evidence>
<evidence type="ECO:0000256" key="7">
    <source>
        <dbReference type="ARBA" id="ARBA00022840"/>
    </source>
</evidence>
<comment type="cofactor">
    <cofactor evidence="1">
        <name>Mg(2+)</name>
        <dbReference type="ChEBI" id="CHEBI:18420"/>
    </cofactor>
</comment>
<evidence type="ECO:0000256" key="3">
    <source>
        <dbReference type="ARBA" id="ARBA00012665"/>
    </source>
</evidence>
<dbReference type="EC" id="2.5.1.75" evidence="3"/>
<evidence type="ECO:0000256" key="8">
    <source>
        <dbReference type="ARBA" id="ARBA00022842"/>
    </source>
</evidence>
<protein>
    <recommendedName>
        <fullName evidence="3">tRNA dimethylallyltransferase</fullName>
        <ecNumber evidence="3">2.5.1.75</ecNumber>
    </recommendedName>
</protein>
<dbReference type="Pfam" id="PF01715">
    <property type="entry name" value="IPPT"/>
    <property type="match status" value="1"/>
</dbReference>
<keyword evidence="7" id="KW-0067">ATP-binding</keyword>
<dbReference type="PANTHER" id="PTHR11088">
    <property type="entry name" value="TRNA DIMETHYLALLYLTRANSFERASE"/>
    <property type="match status" value="1"/>
</dbReference>
<reference evidence="10" key="1">
    <citation type="submission" date="2018-05" db="EMBL/GenBank/DDBJ databases">
        <authorList>
            <person name="Lanie J.A."/>
            <person name="Ng W.-L."/>
            <person name="Kazmierczak K.M."/>
            <person name="Andrzejewski T.M."/>
            <person name="Davidsen T.M."/>
            <person name="Wayne K.J."/>
            <person name="Tettelin H."/>
            <person name="Glass J.I."/>
            <person name="Rusch D."/>
            <person name="Podicherti R."/>
            <person name="Tsui H.-C.T."/>
            <person name="Winkler M.E."/>
        </authorList>
    </citation>
    <scope>NUCLEOTIDE SEQUENCE</scope>
</reference>
<gene>
    <name evidence="10" type="ORF">METZ01_LOCUS32196</name>
</gene>
<organism evidence="10">
    <name type="scientific">marine metagenome</name>
    <dbReference type="NCBI Taxonomy" id="408172"/>
    <lineage>
        <taxon>unclassified sequences</taxon>
        <taxon>metagenomes</taxon>
        <taxon>ecological metagenomes</taxon>
    </lineage>
</organism>
<dbReference type="Gene3D" id="3.40.50.300">
    <property type="entry name" value="P-loop containing nucleotide triphosphate hydrolases"/>
    <property type="match status" value="1"/>
</dbReference>
<dbReference type="SUPFAM" id="SSF52540">
    <property type="entry name" value="P-loop containing nucleoside triphosphate hydrolases"/>
    <property type="match status" value="2"/>
</dbReference>
<dbReference type="GO" id="GO:0052381">
    <property type="term" value="F:tRNA dimethylallyltransferase activity"/>
    <property type="evidence" value="ECO:0007669"/>
    <property type="project" value="UniProtKB-EC"/>
</dbReference>
<dbReference type="Gene3D" id="1.10.20.140">
    <property type="match status" value="1"/>
</dbReference>
<name>A0A381QJ45_9ZZZZ</name>
<comment type="similarity">
    <text evidence="2">Belongs to the IPP transferase family.</text>
</comment>
<evidence type="ECO:0000256" key="1">
    <source>
        <dbReference type="ARBA" id="ARBA00001946"/>
    </source>
</evidence>
<evidence type="ECO:0000256" key="5">
    <source>
        <dbReference type="ARBA" id="ARBA00022694"/>
    </source>
</evidence>
<comment type="catalytic activity">
    <reaction evidence="9">
        <text>adenosine(37) in tRNA + dimethylallyl diphosphate = N(6)-dimethylallyladenosine(37) in tRNA + diphosphate</text>
        <dbReference type="Rhea" id="RHEA:26482"/>
        <dbReference type="Rhea" id="RHEA-COMP:10162"/>
        <dbReference type="Rhea" id="RHEA-COMP:10375"/>
        <dbReference type="ChEBI" id="CHEBI:33019"/>
        <dbReference type="ChEBI" id="CHEBI:57623"/>
        <dbReference type="ChEBI" id="CHEBI:74411"/>
        <dbReference type="ChEBI" id="CHEBI:74415"/>
        <dbReference type="EC" id="2.5.1.75"/>
    </reaction>
</comment>
<dbReference type="AlphaFoldDB" id="A0A381QJ45"/>
<evidence type="ECO:0000256" key="4">
    <source>
        <dbReference type="ARBA" id="ARBA00022679"/>
    </source>
</evidence>
<evidence type="ECO:0000313" key="10">
    <source>
        <dbReference type="EMBL" id="SUZ79342.1"/>
    </source>
</evidence>
<sequence>MEKILVIAGPTASGKTDVSIKLAARFNGEIIGVDSRQIYKSIPIGTAQPSKDQLQTIPHHLIAVKELGDAISAGEYAKLVDEKIQLILDKNKTAILCGGTGLYFKTLFEGIFLGSETNLDIRNRLEKEYDKNKEELYNKFQLIDPNYALKIHINNKKRLVRALELYELTGKSMTENFSLNNKKSNFYNNFFTIYLKMSRKTLHERISKRTIFMVENGLVEEVKSVLDNNYNIEHLDYIGFDEIVFYLNNKISLDEAVEKIVIRTRQYAKRQLKWFDIQDFDLIINADDINSNDIVDKVAQIY</sequence>
<dbReference type="InterPro" id="IPR027417">
    <property type="entry name" value="P-loop_NTPase"/>
</dbReference>
<dbReference type="EMBL" id="UINC01001383">
    <property type="protein sequence ID" value="SUZ79342.1"/>
    <property type="molecule type" value="Genomic_DNA"/>
</dbReference>
<keyword evidence="8" id="KW-0460">Magnesium</keyword>
<dbReference type="HAMAP" id="MF_00185">
    <property type="entry name" value="IPP_trans"/>
    <property type="match status" value="1"/>
</dbReference>
<keyword evidence="4" id="KW-0808">Transferase</keyword>
<dbReference type="GO" id="GO:0005524">
    <property type="term" value="F:ATP binding"/>
    <property type="evidence" value="ECO:0007669"/>
    <property type="project" value="UniProtKB-KW"/>
</dbReference>
<proteinExistence type="inferred from homology"/>
<dbReference type="InterPro" id="IPR018022">
    <property type="entry name" value="IPT"/>
</dbReference>
<dbReference type="NCBIfam" id="TIGR00174">
    <property type="entry name" value="miaA"/>
    <property type="match status" value="1"/>
</dbReference>
<dbReference type="PANTHER" id="PTHR11088:SF60">
    <property type="entry name" value="TRNA DIMETHYLALLYLTRANSFERASE"/>
    <property type="match status" value="1"/>
</dbReference>
<keyword evidence="5" id="KW-0819">tRNA processing</keyword>
<accession>A0A381QJ45</accession>
<keyword evidence="6" id="KW-0547">Nucleotide-binding</keyword>